<gene>
    <name evidence="1" type="ORF">MRB53_025093</name>
</gene>
<organism evidence="1 2">
    <name type="scientific">Persea americana</name>
    <name type="common">Avocado</name>
    <dbReference type="NCBI Taxonomy" id="3435"/>
    <lineage>
        <taxon>Eukaryota</taxon>
        <taxon>Viridiplantae</taxon>
        <taxon>Streptophyta</taxon>
        <taxon>Embryophyta</taxon>
        <taxon>Tracheophyta</taxon>
        <taxon>Spermatophyta</taxon>
        <taxon>Magnoliopsida</taxon>
        <taxon>Magnoliidae</taxon>
        <taxon>Laurales</taxon>
        <taxon>Lauraceae</taxon>
        <taxon>Persea</taxon>
    </lineage>
</organism>
<evidence type="ECO:0000313" key="2">
    <source>
        <dbReference type="Proteomes" id="UP001234297"/>
    </source>
</evidence>
<name>A0ACC2LEA2_PERAE</name>
<dbReference type="Proteomes" id="UP001234297">
    <property type="component" value="Chromosome 7"/>
</dbReference>
<reference evidence="1 2" key="1">
    <citation type="journal article" date="2022" name="Hortic Res">
        <title>A haplotype resolved chromosomal level avocado genome allows analysis of novel avocado genes.</title>
        <authorList>
            <person name="Nath O."/>
            <person name="Fletcher S.J."/>
            <person name="Hayward A."/>
            <person name="Shaw L.M."/>
            <person name="Masouleh A.K."/>
            <person name="Furtado A."/>
            <person name="Henry R.J."/>
            <person name="Mitter N."/>
        </authorList>
    </citation>
    <scope>NUCLEOTIDE SEQUENCE [LARGE SCALE GENOMIC DNA]</scope>
    <source>
        <strain evidence="2">cv. Hass</strain>
    </source>
</reference>
<proteinExistence type="predicted"/>
<accession>A0ACC2LEA2</accession>
<dbReference type="EMBL" id="CM056815">
    <property type="protein sequence ID" value="KAJ8631770.1"/>
    <property type="molecule type" value="Genomic_DNA"/>
</dbReference>
<keyword evidence="2" id="KW-1185">Reference proteome</keyword>
<protein>
    <submittedName>
        <fullName evidence="1">Uncharacterized protein</fullName>
    </submittedName>
</protein>
<sequence length="276" mass="30777">MAPIGSMRPPAQHFLTDDMQKRSSTMVPSFVRRFDDNDYDEIYHVKKSVLAMVKEKARKWRDTLSTRKGDNSTPAWGVSLEEEDDEEVENPQYHGAPMYKSELVPTEYKDTGRNLSIPSSAMTKNNVHVLMVKEEGAESKTITESVTNILAPAYAIVSGATQMIASIIQVPLAVATSATGEQSSSAENRDKGVSEEENHMQKLETGKEQRVFSQVNSEAISGRKVEEVGEKDAVEKVKEAVSSQQGTEEEPPKTTFIVNPHAEIMEEEEERRLQTN</sequence>
<comment type="caution">
    <text evidence="1">The sequence shown here is derived from an EMBL/GenBank/DDBJ whole genome shotgun (WGS) entry which is preliminary data.</text>
</comment>
<evidence type="ECO:0000313" key="1">
    <source>
        <dbReference type="EMBL" id="KAJ8631770.1"/>
    </source>
</evidence>